<proteinExistence type="predicted"/>
<name>A0ACC0YRD3_9ROSI</name>
<keyword evidence="2" id="KW-1185">Reference proteome</keyword>
<dbReference type="Proteomes" id="UP001163603">
    <property type="component" value="Chromosome 5"/>
</dbReference>
<comment type="caution">
    <text evidence="1">The sequence shown here is derived from an EMBL/GenBank/DDBJ whole genome shotgun (WGS) entry which is preliminary data.</text>
</comment>
<dbReference type="EMBL" id="CM047740">
    <property type="protein sequence ID" value="KAJ0040097.1"/>
    <property type="molecule type" value="Genomic_DNA"/>
</dbReference>
<reference evidence="2" key="1">
    <citation type="journal article" date="2023" name="G3 (Bethesda)">
        <title>Genome assembly and association tests identify interacting loci associated with vigor, precocity, and sex in interspecific pistachio rootstocks.</title>
        <authorList>
            <person name="Palmer W."/>
            <person name="Jacygrad E."/>
            <person name="Sagayaradj S."/>
            <person name="Cavanaugh K."/>
            <person name="Han R."/>
            <person name="Bertier L."/>
            <person name="Beede B."/>
            <person name="Kafkas S."/>
            <person name="Golino D."/>
            <person name="Preece J."/>
            <person name="Michelmore R."/>
        </authorList>
    </citation>
    <scope>NUCLEOTIDE SEQUENCE [LARGE SCALE GENOMIC DNA]</scope>
</reference>
<protein>
    <submittedName>
        <fullName evidence="1">Uncharacterized protein</fullName>
    </submittedName>
</protein>
<organism evidence="1 2">
    <name type="scientific">Pistacia integerrima</name>
    <dbReference type="NCBI Taxonomy" id="434235"/>
    <lineage>
        <taxon>Eukaryota</taxon>
        <taxon>Viridiplantae</taxon>
        <taxon>Streptophyta</taxon>
        <taxon>Embryophyta</taxon>
        <taxon>Tracheophyta</taxon>
        <taxon>Spermatophyta</taxon>
        <taxon>Magnoliopsida</taxon>
        <taxon>eudicotyledons</taxon>
        <taxon>Gunneridae</taxon>
        <taxon>Pentapetalae</taxon>
        <taxon>rosids</taxon>
        <taxon>malvids</taxon>
        <taxon>Sapindales</taxon>
        <taxon>Anacardiaceae</taxon>
        <taxon>Pistacia</taxon>
    </lineage>
</organism>
<evidence type="ECO:0000313" key="1">
    <source>
        <dbReference type="EMBL" id="KAJ0040097.1"/>
    </source>
</evidence>
<accession>A0ACC0YRD3</accession>
<gene>
    <name evidence="1" type="ORF">Pint_27928</name>
</gene>
<evidence type="ECO:0000313" key="2">
    <source>
        <dbReference type="Proteomes" id="UP001163603"/>
    </source>
</evidence>
<sequence>MELLSTLPKSKFSYPNPINPSKALIISSSIIPVSKLSLLPPKFHLNSLQKTTTLYELNNDFGEAATMPTMSEILASSRVQNLDLGLQTLGPFFRITARSLETQNELGRAEGLIRVWLGGRVLHLDSIRLRRETLGMERSIFGIGLFIGAVAVRYGYDCGCGAAELLAINDSDLYHKKLVRFYKRIGFKAVHEVTGSTIRDWGHMLVWGGIGTRMEANVDELLVKWCRRFKSQN</sequence>